<dbReference type="Proteomes" id="UP000535556">
    <property type="component" value="Unassembled WGS sequence"/>
</dbReference>
<evidence type="ECO:0000313" key="9">
    <source>
        <dbReference type="EMBL" id="HAB9177007.1"/>
    </source>
</evidence>
<feature type="domain" description="Helix-turn-helix" evidence="1">
    <location>
        <begin position="22"/>
        <end position="58"/>
    </location>
</feature>
<sequence length="68" mass="7779">MTFNAITAPELLEKMKQQGIEISRSKLYKMVKQDEIPYTKIGSNLFFVEDQIEEWVRNGGTASQAVRA</sequence>
<evidence type="ECO:0000313" key="8">
    <source>
        <dbReference type="EMBL" id="HAB8558678.1"/>
    </source>
</evidence>
<dbReference type="Proteomes" id="UP000352246">
    <property type="component" value="Unassembled WGS sequence"/>
</dbReference>
<evidence type="ECO:0000313" key="5">
    <source>
        <dbReference type="EMBL" id="EAG6764423.1"/>
    </source>
</evidence>
<dbReference type="Proteomes" id="UP000840928">
    <property type="component" value="Unassembled WGS sequence"/>
</dbReference>
<evidence type="ECO:0000313" key="15">
    <source>
        <dbReference type="Proteomes" id="UP000535556"/>
    </source>
</evidence>
<evidence type="ECO:0000259" key="1">
    <source>
        <dbReference type="Pfam" id="PF12728"/>
    </source>
</evidence>
<dbReference type="EMBL" id="AAAMZD010000016">
    <property type="protein sequence ID" value="EAD3794229.1"/>
    <property type="molecule type" value="Genomic_DNA"/>
</dbReference>
<evidence type="ECO:0000313" key="16">
    <source>
        <dbReference type="Proteomes" id="UP000840197"/>
    </source>
</evidence>
<dbReference type="Pfam" id="PF12728">
    <property type="entry name" value="HTH_17"/>
    <property type="match status" value="1"/>
</dbReference>
<reference evidence="7" key="5">
    <citation type="submission" date="2020-01" db="EMBL/GenBank/DDBJ databases">
        <authorList>
            <consortium name="NCBI Pathogen Detection Project"/>
        </authorList>
    </citation>
    <scope>NUCLEOTIDE SEQUENCE</scope>
    <source>
        <strain evidence="8">CFIAFB20100120</strain>
        <strain evidence="7">CFIAFB20130012</strain>
        <strain evidence="9">CFIAFB20160038</strain>
    </source>
</reference>
<reference evidence="10" key="6">
    <citation type="submission" date="2022-06" db="EMBL/GenBank/DDBJ databases">
        <title>Complete genomes of Listeria monocytogenes strains L58-55 and 6179.</title>
        <authorList>
            <person name="Schmitz-Esser S."/>
            <person name="Tibbs-Cortes B.W."/>
        </authorList>
    </citation>
    <scope>NUCLEOTIDE SEQUENCE</scope>
    <source>
        <strain evidence="10">L58-55</strain>
    </source>
</reference>
<dbReference type="EMBL" id="AABATR010000010">
    <property type="protein sequence ID" value="EAG1894752.1"/>
    <property type="molecule type" value="Genomic_DNA"/>
</dbReference>
<protein>
    <submittedName>
        <fullName evidence="5">DNA-binding protein</fullName>
    </submittedName>
    <submittedName>
        <fullName evidence="6">Helix-turn-helix domain-containing protein</fullName>
    </submittedName>
</protein>
<reference evidence="11 13" key="3">
    <citation type="submission" date="2018-06" db="EMBL/GenBank/DDBJ databases">
        <authorList>
            <consortium name="GenomeTrakr: Next Generation Sequencing Network for Food Pathogen Tracability"/>
        </authorList>
    </citation>
    <scope>NUCLEOTIDE SEQUENCE [LARGE SCALE GENOMIC DNA]</scope>
    <source>
        <strain evidence="6 12">FDA00014472</strain>
        <strain evidence="3 13">FLAG-78586</strain>
        <strain evidence="2 11">VA-WGS-00405</strain>
    </source>
</reference>
<evidence type="ECO:0000313" key="17">
    <source>
        <dbReference type="Proteomes" id="UP000844415"/>
    </source>
</evidence>
<evidence type="ECO:0000313" key="13">
    <source>
        <dbReference type="Proteomes" id="UP000355989"/>
    </source>
</evidence>
<organism evidence="5 15">
    <name type="scientific">Listeria monocytogenes</name>
    <dbReference type="NCBI Taxonomy" id="1639"/>
    <lineage>
        <taxon>Bacteria</taxon>
        <taxon>Bacillati</taxon>
        <taxon>Bacillota</taxon>
        <taxon>Bacilli</taxon>
        <taxon>Bacillales</taxon>
        <taxon>Listeriaceae</taxon>
        <taxon>Listeria</taxon>
    </lineage>
</organism>
<keyword evidence="5" id="KW-0238">DNA-binding</keyword>
<evidence type="ECO:0000313" key="10">
    <source>
        <dbReference type="EMBL" id="UUJ78749.1"/>
    </source>
</evidence>
<reference evidence="4 14" key="2">
    <citation type="submission" date="2018-06" db="EMBL/GenBank/DDBJ databases">
        <authorList>
            <consortium name="PulseNet: The National Subtyping Network for Foodborne Disease Surveillance"/>
            <person name="Tarr C.L."/>
            <person name="Trees E."/>
            <person name="Katz L.S."/>
            <person name="Carleton-Romer H.A."/>
            <person name="Stroika S."/>
            <person name="Kucerova Z."/>
            <person name="Roache K.F."/>
            <person name="Sabol A.L."/>
            <person name="Besser J."/>
            <person name="Gerner-Smidt P."/>
        </authorList>
    </citation>
    <scope>NUCLEOTIDE SEQUENCE [LARGE SCALE GENOMIC DNA]</scope>
    <source>
        <strain evidence="4 14">PNUSAL002298</strain>
    </source>
</reference>
<gene>
    <name evidence="5" type="ORF">AF817_14420</name>
    <name evidence="3" type="ORF">APD94_14835</name>
    <name evidence="4" type="ORF">BB997_14210</name>
    <name evidence="10" type="ORF">BES38_10300</name>
    <name evidence="6" type="ORF">FPL45_15300</name>
    <name evidence="7" type="ORF">GYR60_14850</name>
    <name evidence="8" type="ORF">GYS09_15445</name>
    <name evidence="9" type="ORF">GYU24_14930</name>
    <name evidence="2" type="ORF">UI29_15855</name>
</gene>
<dbReference type="EMBL" id="DAAIHR010000024">
    <property type="protein sequence ID" value="HAB8399791.1"/>
    <property type="molecule type" value="Genomic_DNA"/>
</dbReference>
<proteinExistence type="predicted"/>
<dbReference type="Proteomes" id="UP000478682">
    <property type="component" value="Unassembled WGS sequence"/>
</dbReference>
<dbReference type="EMBL" id="DAAIRR010000006">
    <property type="protein sequence ID" value="HAB9177007.1"/>
    <property type="molecule type" value="Genomic_DNA"/>
</dbReference>
<dbReference type="Proteomes" id="UP000193519">
    <property type="component" value="Chromosome"/>
</dbReference>
<dbReference type="InterPro" id="IPR041657">
    <property type="entry name" value="HTH_17"/>
</dbReference>
<dbReference type="EMBL" id="AAISWI010000024">
    <property type="protein sequence ID" value="ECH7212695.1"/>
    <property type="molecule type" value="Genomic_DNA"/>
</dbReference>
<evidence type="ECO:0000313" key="14">
    <source>
        <dbReference type="Proteomes" id="UP000478682"/>
    </source>
</evidence>
<evidence type="ECO:0000313" key="12">
    <source>
        <dbReference type="Proteomes" id="UP000352246"/>
    </source>
</evidence>
<evidence type="ECO:0000313" key="4">
    <source>
        <dbReference type="EMBL" id="EAG1894752.1"/>
    </source>
</evidence>
<accession>A0A393P727</accession>
<evidence type="ECO:0000313" key="7">
    <source>
        <dbReference type="EMBL" id="HAB8399791.1"/>
    </source>
</evidence>
<reference evidence="16 17" key="1">
    <citation type="journal article" date="2018" name="Genome Biol.">
        <title>SKESA: strategic k-mer extension for scrupulous assemblies.</title>
        <authorList>
            <person name="Souvorov A."/>
            <person name="Agarwala R."/>
            <person name="Lipman D.J."/>
        </authorList>
    </citation>
    <scope>NUCLEOTIDE SEQUENCE [LARGE SCALE GENOMIC DNA]</scope>
    <source>
        <strain evidence="8 17">CFIAFB20100120</strain>
        <strain evidence="7 16">CFIAFB20130012</strain>
        <strain evidence="9">CFIAFB20160038</strain>
    </source>
</reference>
<dbReference type="AlphaFoldDB" id="A0A393P727"/>
<dbReference type="GO" id="GO:0003677">
    <property type="term" value="F:DNA binding"/>
    <property type="evidence" value="ECO:0007669"/>
    <property type="project" value="UniProtKB-KW"/>
</dbReference>
<dbReference type="Proteomes" id="UP000844415">
    <property type="component" value="Unassembled WGS sequence"/>
</dbReference>
<dbReference type="EMBL" id="CP098507">
    <property type="protein sequence ID" value="UUJ78749.1"/>
    <property type="molecule type" value="Genomic_DNA"/>
</dbReference>
<dbReference type="EMBL" id="AAAQOE010000009">
    <property type="protein sequence ID" value="EAE1097241.1"/>
    <property type="molecule type" value="Genomic_DNA"/>
</dbReference>
<evidence type="ECO:0000313" key="2">
    <source>
        <dbReference type="EMBL" id="EAD3794229.1"/>
    </source>
</evidence>
<dbReference type="Proteomes" id="UP000355989">
    <property type="component" value="Unassembled WGS sequence"/>
</dbReference>
<evidence type="ECO:0000313" key="11">
    <source>
        <dbReference type="Proteomes" id="UP000345329"/>
    </source>
</evidence>
<dbReference type="EMBL" id="DAAIJL010000023">
    <property type="protein sequence ID" value="HAB8558678.1"/>
    <property type="molecule type" value="Genomic_DNA"/>
</dbReference>
<evidence type="ECO:0000313" key="6">
    <source>
        <dbReference type="EMBL" id="ECH7212695.1"/>
    </source>
</evidence>
<dbReference type="Proteomes" id="UP000840197">
    <property type="component" value="Unassembled WGS sequence"/>
</dbReference>
<name>A0A393P727_LISMN</name>
<dbReference type="Proteomes" id="UP000345329">
    <property type="component" value="Unassembled WGS sequence"/>
</dbReference>
<reference evidence="5 15" key="4">
    <citation type="submission" date="2019-04" db="EMBL/GenBank/DDBJ databases">
        <authorList>
            <consortium name="GenomeTrakr network: Whole genome sequencing for foodborne pathogen traceback"/>
        </authorList>
    </citation>
    <scope>NUCLEOTIDE SEQUENCE [LARGE SCALE GENOMIC DNA]</scope>
    <source>
        <strain evidence="5 15">NRRL B-33244</strain>
    </source>
</reference>
<dbReference type="RefSeq" id="WP_003733681.1">
    <property type="nucleotide sequence ID" value="NC_021838.1"/>
</dbReference>
<dbReference type="EMBL" id="AABDDO010000006">
    <property type="protein sequence ID" value="EAG6764423.1"/>
    <property type="molecule type" value="Genomic_DNA"/>
</dbReference>
<evidence type="ECO:0000313" key="3">
    <source>
        <dbReference type="EMBL" id="EAE1097241.1"/>
    </source>
</evidence>